<dbReference type="EMBL" id="HBHR01018672">
    <property type="protein sequence ID" value="CAD9870028.1"/>
    <property type="molecule type" value="Transcribed_RNA"/>
</dbReference>
<gene>
    <name evidence="1" type="ORF">FJAP1339_LOCUS9424</name>
</gene>
<protein>
    <submittedName>
        <fullName evidence="1">Uncharacterized protein</fullName>
    </submittedName>
</protein>
<proteinExistence type="predicted"/>
<reference evidence="1" key="1">
    <citation type="submission" date="2021-01" db="EMBL/GenBank/DDBJ databases">
        <authorList>
            <person name="Corre E."/>
            <person name="Pelletier E."/>
            <person name="Niang G."/>
            <person name="Scheremetjew M."/>
            <person name="Finn R."/>
            <person name="Kale V."/>
            <person name="Holt S."/>
            <person name="Cochrane G."/>
            <person name="Meng A."/>
            <person name="Brown T."/>
            <person name="Cohen L."/>
        </authorList>
    </citation>
    <scope>NUCLEOTIDE SEQUENCE</scope>
    <source>
        <strain evidence="1">CCMP1661</strain>
    </source>
</reference>
<dbReference type="AlphaFoldDB" id="A0A7S2V534"/>
<organism evidence="1">
    <name type="scientific">Fibrocapsa japonica</name>
    <dbReference type="NCBI Taxonomy" id="94617"/>
    <lineage>
        <taxon>Eukaryota</taxon>
        <taxon>Sar</taxon>
        <taxon>Stramenopiles</taxon>
        <taxon>Ochrophyta</taxon>
        <taxon>Raphidophyceae</taxon>
        <taxon>Chattonellales</taxon>
        <taxon>Chattonellaceae</taxon>
        <taxon>Fibrocapsa</taxon>
    </lineage>
</organism>
<sequence length="265" mass="30244">MERNKILKLFMFVSSALLPKRFLVSGFLPFHRSINRQFQLASSMSPVLLEPSQRDAKYGTNVARYLLDLHESEATFDFCGGMMFQLMLTDQLREHLTKVASQNEDGNETINHFQPKIFDATKARMFNLPDYDQSANADNINIFHGRELRKVPHAKGGFGFVLQLSMAMPDGADSRDPEGWSAQEMKTYDGWAHDIGRTWRKADDYEAEGFKDFKQKFGSEAFGLNHRFYLHLDGSHRMWLSAEDGCEGTPAKSTSRNPVSRIFGL</sequence>
<accession>A0A7S2V534</accession>
<evidence type="ECO:0000313" key="1">
    <source>
        <dbReference type="EMBL" id="CAD9870028.1"/>
    </source>
</evidence>
<name>A0A7S2V534_9STRA</name>